<organism evidence="1">
    <name type="scientific">hydrocarbon metagenome</name>
    <dbReference type="NCBI Taxonomy" id="938273"/>
    <lineage>
        <taxon>unclassified sequences</taxon>
        <taxon>metagenomes</taxon>
        <taxon>ecological metagenomes</taxon>
    </lineage>
</organism>
<dbReference type="AlphaFoldDB" id="A0A0W8FEP6"/>
<sequence length="48" mass="5568">MLGLYGLMDGRILAIKMVWMIRDFDNCCKITAVMTCRYFHDFLVSTSS</sequence>
<comment type="caution">
    <text evidence="1">The sequence shown here is derived from an EMBL/GenBank/DDBJ whole genome shotgun (WGS) entry which is preliminary data.</text>
</comment>
<gene>
    <name evidence="1" type="ORF">ASZ90_011490</name>
</gene>
<name>A0A0W8FEP6_9ZZZZ</name>
<dbReference type="EMBL" id="LNQE01001360">
    <property type="protein sequence ID" value="KUG18803.1"/>
    <property type="molecule type" value="Genomic_DNA"/>
</dbReference>
<reference evidence="1" key="1">
    <citation type="journal article" date="2015" name="Proc. Natl. Acad. Sci. U.S.A.">
        <title>Networks of energetic and metabolic interactions define dynamics in microbial communities.</title>
        <authorList>
            <person name="Embree M."/>
            <person name="Liu J.K."/>
            <person name="Al-Bassam M.M."/>
            <person name="Zengler K."/>
        </authorList>
    </citation>
    <scope>NUCLEOTIDE SEQUENCE</scope>
</reference>
<accession>A0A0W8FEP6</accession>
<proteinExistence type="predicted"/>
<evidence type="ECO:0000313" key="1">
    <source>
        <dbReference type="EMBL" id="KUG18803.1"/>
    </source>
</evidence>
<protein>
    <submittedName>
        <fullName evidence="1">Uncharacterized protein</fullName>
    </submittedName>
</protein>